<keyword evidence="3 5" id="KW-0238">DNA-binding</keyword>
<feature type="region of interest" description="Sigma-70 factor domain-4" evidence="5">
    <location>
        <begin position="375"/>
        <end position="428"/>
    </location>
</feature>
<feature type="region of interest" description="Disordered" evidence="6">
    <location>
        <begin position="1"/>
        <end position="103"/>
    </location>
</feature>
<dbReference type="GO" id="GO:0016987">
    <property type="term" value="F:sigma factor activity"/>
    <property type="evidence" value="ECO:0007669"/>
    <property type="project" value="UniProtKB-UniRule"/>
</dbReference>
<dbReference type="HOGENOM" id="CLU_014793_2_0_11"/>
<dbReference type="Pfam" id="PF00140">
    <property type="entry name" value="Sigma70_r1_2"/>
    <property type="match status" value="1"/>
</dbReference>
<dbReference type="Pfam" id="PF04545">
    <property type="entry name" value="Sigma70_r4"/>
    <property type="match status" value="1"/>
</dbReference>
<feature type="short sequence motif" description="Interaction with polymerase core subunit RpoC" evidence="5">
    <location>
        <begin position="231"/>
        <end position="234"/>
    </location>
</feature>
<dbReference type="PANTHER" id="PTHR30603">
    <property type="entry name" value="RNA POLYMERASE SIGMA FACTOR RPO"/>
    <property type="match status" value="1"/>
</dbReference>
<feature type="domain" description="RNA polymerase sigma-70" evidence="7">
    <location>
        <begin position="231"/>
        <end position="244"/>
    </location>
</feature>
<name>Q6AFF9_LEIXX</name>
<feature type="domain" description="RNA polymerase sigma-70" evidence="8">
    <location>
        <begin position="400"/>
        <end position="426"/>
    </location>
</feature>
<dbReference type="InterPro" id="IPR028630">
    <property type="entry name" value="Sigma70_RpoD"/>
</dbReference>
<dbReference type="EMBL" id="AE016822">
    <property type="protein sequence ID" value="AAT88886.1"/>
    <property type="molecule type" value="Genomic_DNA"/>
</dbReference>
<dbReference type="HAMAP" id="MF_00963">
    <property type="entry name" value="Sigma70_RpoD_SigA"/>
    <property type="match status" value="1"/>
</dbReference>
<evidence type="ECO:0000259" key="7">
    <source>
        <dbReference type="PROSITE" id="PS00715"/>
    </source>
</evidence>
<keyword evidence="5" id="KW-0963">Cytoplasm</keyword>
<dbReference type="FunFam" id="1.10.601.10:FF:000003">
    <property type="entry name" value="RNA polymerase sigma factor SigA"/>
    <property type="match status" value="1"/>
</dbReference>
<dbReference type="NCBIfam" id="TIGR02937">
    <property type="entry name" value="sigma70-ECF"/>
    <property type="match status" value="1"/>
</dbReference>
<keyword evidence="1 5" id="KW-0805">Transcription regulation</keyword>
<dbReference type="InterPro" id="IPR013324">
    <property type="entry name" value="RNA_pol_sigma_r3/r4-like"/>
</dbReference>
<feature type="compositionally biased region" description="Low complexity" evidence="6">
    <location>
        <begin position="21"/>
        <end position="30"/>
    </location>
</feature>
<dbReference type="AlphaFoldDB" id="Q6AFF9"/>
<dbReference type="InterPro" id="IPR007630">
    <property type="entry name" value="RNA_pol_sigma70_r4"/>
</dbReference>
<dbReference type="PROSITE" id="PS00716">
    <property type="entry name" value="SIGMA70_2"/>
    <property type="match status" value="1"/>
</dbReference>
<dbReference type="InterPro" id="IPR000943">
    <property type="entry name" value="RNA_pol_sigma70"/>
</dbReference>
<evidence type="ECO:0000256" key="3">
    <source>
        <dbReference type="ARBA" id="ARBA00023125"/>
    </source>
</evidence>
<dbReference type="GO" id="GO:0005737">
    <property type="term" value="C:cytoplasm"/>
    <property type="evidence" value="ECO:0007669"/>
    <property type="project" value="UniProtKB-SubCell"/>
</dbReference>
<protein>
    <recommendedName>
        <fullName evidence="5">RNA polymerase sigma factor SigA</fullName>
    </recommendedName>
</protein>
<dbReference type="GO" id="GO:0003677">
    <property type="term" value="F:DNA binding"/>
    <property type="evidence" value="ECO:0007669"/>
    <property type="project" value="UniProtKB-UniRule"/>
</dbReference>
<dbReference type="GO" id="GO:0006352">
    <property type="term" value="P:DNA-templated transcription initiation"/>
    <property type="evidence" value="ECO:0007669"/>
    <property type="project" value="UniProtKB-UniRule"/>
</dbReference>
<comment type="subcellular location">
    <subcellularLocation>
        <location evidence="5">Cytoplasm</location>
    </subcellularLocation>
</comment>
<dbReference type="InterPro" id="IPR009042">
    <property type="entry name" value="RNA_pol_sigma70_r1_2"/>
</dbReference>
<feature type="compositionally biased region" description="Acidic residues" evidence="6">
    <location>
        <begin position="53"/>
        <end position="87"/>
    </location>
</feature>
<dbReference type="NCBIfam" id="NF004561">
    <property type="entry name" value="PRK05901.1-3"/>
    <property type="match status" value="1"/>
</dbReference>
<sequence>MKGVHMATRAATKPEGDVAEEAAASTATKPAAKKTAKKAAAKPKGRAEHENAIDEDAAVDIDEDEPTDTETDDAVEGDEAEEVDAAAEEAHDDAPSAAAGEAAAVKAAADAPLPTDAIVLRAVDEDDDIPVYSTTITGATADPVKDYLKQIGKVPLLNAAEEVELAMRIEAGLFAEDRLANTPNMPRELERELRWVARDGQRAKSHLLGANLRLVVSLAKRYTGRGMQFLDLIQEGNLGLIRAVEKFDYTKGFKFSTYATWWIRQAITRAMADQARTIRIPVHMVEVINKLARVQRQMLQDLGREPTPEELSKELDMTPEKVVEVQKYGREPISLHTPLGEDGDSEFGDLIEDIEAVVPADAVGFTMLQKQLESLLDSLSEREAGVIRMRFGLGDGMPKTLDQIGDTFGVTRERIRQIESKTMAKLRHPSRSQSLRDYLE</sequence>
<evidence type="ECO:0000256" key="5">
    <source>
        <dbReference type="HAMAP-Rule" id="MF_00963"/>
    </source>
</evidence>
<evidence type="ECO:0000256" key="6">
    <source>
        <dbReference type="SAM" id="MobiDB-lite"/>
    </source>
</evidence>
<evidence type="ECO:0000313" key="9">
    <source>
        <dbReference type="EMBL" id="AAT88886.1"/>
    </source>
</evidence>
<dbReference type="SUPFAM" id="SSF88659">
    <property type="entry name" value="Sigma3 and sigma4 domains of RNA polymerase sigma factors"/>
    <property type="match status" value="2"/>
</dbReference>
<dbReference type="InterPro" id="IPR012760">
    <property type="entry name" value="RNA_pol_sigma_RpoD_C"/>
</dbReference>
<dbReference type="Gene3D" id="1.10.601.10">
    <property type="entry name" value="RNA Polymerase Primary Sigma Factor"/>
    <property type="match status" value="2"/>
</dbReference>
<evidence type="ECO:0000256" key="2">
    <source>
        <dbReference type="ARBA" id="ARBA00023082"/>
    </source>
</evidence>
<dbReference type="FunFam" id="1.10.10.10:FF:000004">
    <property type="entry name" value="RNA polymerase sigma factor SigA"/>
    <property type="match status" value="1"/>
</dbReference>
<dbReference type="eggNOG" id="COG0568">
    <property type="taxonomic scope" value="Bacteria"/>
</dbReference>
<dbReference type="Proteomes" id="UP000001306">
    <property type="component" value="Chromosome"/>
</dbReference>
<feature type="DNA-binding region" description="H-T-H motif" evidence="5">
    <location>
        <begin position="401"/>
        <end position="420"/>
    </location>
</feature>
<dbReference type="FunFam" id="1.10.10.10:FF:000002">
    <property type="entry name" value="RNA polymerase sigma factor SigA"/>
    <property type="match status" value="1"/>
</dbReference>
<dbReference type="RefSeq" id="WP_011185882.1">
    <property type="nucleotide sequence ID" value="NC_006087.1"/>
</dbReference>
<comment type="function">
    <text evidence="5">Sigma factors are initiation factors that promote the attachment of RNA polymerase to specific initiation sites and are then released. This sigma factor is the primary sigma factor during exponential growth.</text>
</comment>
<dbReference type="InterPro" id="IPR014284">
    <property type="entry name" value="RNA_pol_sigma-70_dom"/>
</dbReference>
<dbReference type="Pfam" id="PF04542">
    <property type="entry name" value="Sigma70_r2"/>
    <property type="match status" value="1"/>
</dbReference>
<dbReference type="InterPro" id="IPR013325">
    <property type="entry name" value="RNA_pol_sigma_r2"/>
</dbReference>
<dbReference type="STRING" id="281090.Lxx10190"/>
<dbReference type="SUPFAM" id="SSF88946">
    <property type="entry name" value="Sigma2 domain of RNA polymerase sigma factors"/>
    <property type="match status" value="1"/>
</dbReference>
<evidence type="ECO:0000256" key="1">
    <source>
        <dbReference type="ARBA" id="ARBA00023015"/>
    </source>
</evidence>
<dbReference type="InterPro" id="IPR036388">
    <property type="entry name" value="WH-like_DNA-bd_sf"/>
</dbReference>
<dbReference type="InterPro" id="IPR050239">
    <property type="entry name" value="Sigma-70_RNA_pol_init_factors"/>
</dbReference>
<reference evidence="9 10" key="1">
    <citation type="journal article" date="2004" name="Mol. Plant Microbe Interact.">
        <title>The genome sequence of the Gram-positive sugarcane pathogen Leifsonia xyli subsp. xyli.</title>
        <authorList>
            <person name="Monteiro-Vitorello C.B."/>
            <person name="Camargo L.E.A."/>
            <person name="Van Sluys M.A."/>
            <person name="Kitajima J.P."/>
            <person name="Truffi D."/>
            <person name="do Amaral A.M."/>
            <person name="Harakava R."/>
            <person name="de Oliveira J.C.F."/>
            <person name="Wood D."/>
            <person name="de Oliveira M.C."/>
            <person name="Miyaki C.Y."/>
            <person name="Takita M.A."/>
            <person name="da Silva A.C.R."/>
            <person name="Furlan L.R."/>
            <person name="Carraro D.M."/>
            <person name="Camarotte G."/>
            <person name="Almeida N.F. Jr."/>
            <person name="Carrer H."/>
            <person name="Coutinho L.L."/>
            <person name="El-Dorry H.A."/>
            <person name="Ferro M.I.T."/>
            <person name="Gagliardi P.R."/>
            <person name="Giglioti E."/>
            <person name="Goldman M.H.S."/>
            <person name="Goldman G.H."/>
            <person name="Kimura E.T."/>
            <person name="Ferro E.S."/>
            <person name="Kuramae E.E."/>
            <person name="Lemos E.G.M."/>
            <person name="Lemos M.V.F."/>
            <person name="Mauro S.M.Z."/>
            <person name="Machado M.A."/>
            <person name="Marino C.L."/>
            <person name="Menck C.F."/>
            <person name="Nunes L.R."/>
            <person name="Oliveira R.C."/>
            <person name="Pereira G.G."/>
            <person name="Siqueira W."/>
            <person name="de Souza A.A."/>
            <person name="Tsai S.M."/>
            <person name="Zanca A.S."/>
            <person name="Simpson A.J.G."/>
            <person name="Brumbley S.M."/>
            <person name="Setubal J.C."/>
        </authorList>
    </citation>
    <scope>NUCLEOTIDE SEQUENCE [LARGE SCALE GENOMIC DNA]</scope>
    <source>
        <strain evidence="9 10">CTCB07</strain>
    </source>
</reference>
<dbReference type="PRINTS" id="PR00046">
    <property type="entry name" value="SIGMA70FCT"/>
</dbReference>
<dbReference type="CDD" id="cd06171">
    <property type="entry name" value="Sigma70_r4"/>
    <property type="match status" value="1"/>
</dbReference>
<comment type="subunit">
    <text evidence="5">Interacts transiently with the RNA polymerase catalytic core.</text>
</comment>
<dbReference type="PANTHER" id="PTHR30603:SF59">
    <property type="entry name" value="RNA POLYMERASE PRINCIPAL SIGMA FACTOR HRDA"/>
    <property type="match status" value="1"/>
</dbReference>
<feature type="region of interest" description="Sigma-70 factor domain-2" evidence="5">
    <location>
        <begin position="207"/>
        <end position="277"/>
    </location>
</feature>
<proteinExistence type="inferred from homology"/>
<keyword evidence="2 5" id="KW-0731">Sigma factor</keyword>
<organism evidence="9 10">
    <name type="scientific">Leifsonia xyli subsp. xyli (strain CTCB07)</name>
    <dbReference type="NCBI Taxonomy" id="281090"/>
    <lineage>
        <taxon>Bacteria</taxon>
        <taxon>Bacillati</taxon>
        <taxon>Actinomycetota</taxon>
        <taxon>Actinomycetes</taxon>
        <taxon>Micrococcales</taxon>
        <taxon>Microbacteriaceae</taxon>
        <taxon>Leifsonia</taxon>
    </lineage>
</organism>
<dbReference type="InterPro" id="IPR007627">
    <property type="entry name" value="RNA_pol_sigma70_r2"/>
</dbReference>
<dbReference type="Pfam" id="PF04539">
    <property type="entry name" value="Sigma70_r3"/>
    <property type="match status" value="1"/>
</dbReference>
<keyword evidence="10" id="KW-1185">Reference proteome</keyword>
<accession>Q6AFF9</accession>
<keyword evidence="4 5" id="KW-0804">Transcription</keyword>
<dbReference type="KEGG" id="lxx:Lxx10190"/>
<dbReference type="PROSITE" id="PS00715">
    <property type="entry name" value="SIGMA70_1"/>
    <property type="match status" value="1"/>
</dbReference>
<dbReference type="InterPro" id="IPR007624">
    <property type="entry name" value="RNA_pol_sigma70_r3"/>
</dbReference>
<feature type="compositionally biased region" description="Basic residues" evidence="6">
    <location>
        <begin position="31"/>
        <end position="44"/>
    </location>
</feature>
<comment type="similarity">
    <text evidence="5">Belongs to the sigma-70 factor family. RpoD/SigA subfamily.</text>
</comment>
<evidence type="ECO:0000259" key="8">
    <source>
        <dbReference type="PROSITE" id="PS00716"/>
    </source>
</evidence>
<evidence type="ECO:0000256" key="4">
    <source>
        <dbReference type="ARBA" id="ARBA00023163"/>
    </source>
</evidence>
<dbReference type="NCBIfam" id="TIGR02393">
    <property type="entry name" value="RpoD_Cterm"/>
    <property type="match status" value="1"/>
</dbReference>
<dbReference type="Gene3D" id="1.10.10.10">
    <property type="entry name" value="Winged helix-like DNA-binding domain superfamily/Winged helix DNA-binding domain"/>
    <property type="match status" value="2"/>
</dbReference>
<evidence type="ECO:0000313" key="10">
    <source>
        <dbReference type="Proteomes" id="UP000001306"/>
    </source>
</evidence>
<feature type="region of interest" description="Sigma-70 factor domain-3" evidence="5">
    <location>
        <begin position="286"/>
        <end position="362"/>
    </location>
</feature>
<dbReference type="FunFam" id="1.10.601.10:FF:000001">
    <property type="entry name" value="RNA polymerase sigma factor SigA"/>
    <property type="match status" value="1"/>
</dbReference>
<gene>
    <name evidence="9" type="primary">hrdB</name>
    <name evidence="5" type="synonym">sigA</name>
    <name evidence="9" type="ordered locus">Lxx10190</name>
</gene>